<dbReference type="AlphaFoldDB" id="A0A9P0FEU2"/>
<comment type="subcellular location">
    <subcellularLocation>
        <location evidence="1">Secreted</location>
    </subcellularLocation>
</comment>
<protein>
    <recommendedName>
        <fullName evidence="9">Gamma-interferon-inducible lysosomal thiol reductase</fullName>
    </recommendedName>
</protein>
<organism evidence="7 8">
    <name type="scientific">Brassicogethes aeneus</name>
    <name type="common">Rape pollen beetle</name>
    <name type="synonym">Meligethes aeneus</name>
    <dbReference type="NCBI Taxonomy" id="1431903"/>
    <lineage>
        <taxon>Eukaryota</taxon>
        <taxon>Metazoa</taxon>
        <taxon>Ecdysozoa</taxon>
        <taxon>Arthropoda</taxon>
        <taxon>Hexapoda</taxon>
        <taxon>Insecta</taxon>
        <taxon>Pterygota</taxon>
        <taxon>Neoptera</taxon>
        <taxon>Endopterygota</taxon>
        <taxon>Coleoptera</taxon>
        <taxon>Polyphaga</taxon>
        <taxon>Cucujiformia</taxon>
        <taxon>Nitidulidae</taxon>
        <taxon>Meligethinae</taxon>
        <taxon>Brassicogethes</taxon>
    </lineage>
</organism>
<dbReference type="InterPro" id="IPR004911">
    <property type="entry name" value="Interferon-induced_GILT"/>
</dbReference>
<keyword evidence="8" id="KW-1185">Reference proteome</keyword>
<evidence type="ECO:0000256" key="2">
    <source>
        <dbReference type="ARBA" id="ARBA00005679"/>
    </source>
</evidence>
<evidence type="ECO:0000256" key="1">
    <source>
        <dbReference type="ARBA" id="ARBA00004613"/>
    </source>
</evidence>
<proteinExistence type="inferred from homology"/>
<comment type="similarity">
    <text evidence="2">Belongs to the GILT family.</text>
</comment>
<feature type="chain" id="PRO_5040393338" description="Gamma-interferon-inducible lysosomal thiol reductase" evidence="6">
    <location>
        <begin position="19"/>
        <end position="200"/>
    </location>
</feature>
<keyword evidence="5" id="KW-0325">Glycoprotein</keyword>
<evidence type="ECO:0000256" key="4">
    <source>
        <dbReference type="ARBA" id="ARBA00022729"/>
    </source>
</evidence>
<dbReference type="Proteomes" id="UP001154078">
    <property type="component" value="Chromosome 3"/>
</dbReference>
<feature type="signal peptide" evidence="6">
    <location>
        <begin position="1"/>
        <end position="18"/>
    </location>
</feature>
<dbReference type="GO" id="GO:0016671">
    <property type="term" value="F:oxidoreductase activity, acting on a sulfur group of donors, disulfide as acceptor"/>
    <property type="evidence" value="ECO:0007669"/>
    <property type="project" value="InterPro"/>
</dbReference>
<dbReference type="Pfam" id="PF03227">
    <property type="entry name" value="GILT"/>
    <property type="match status" value="1"/>
</dbReference>
<dbReference type="PANTHER" id="PTHR13234:SF8">
    <property type="entry name" value="GAMMA-INTERFERON-INDUCIBLE LYSOSOMAL THIOL REDUCTASE"/>
    <property type="match status" value="1"/>
</dbReference>
<evidence type="ECO:0000256" key="6">
    <source>
        <dbReference type="SAM" id="SignalP"/>
    </source>
</evidence>
<keyword evidence="3" id="KW-0964">Secreted</keyword>
<sequence>MIHLKVLIFLCFFVLTLQDTVKVTLYYESLCPYSKEFITEQLAPAYSVLGDSLDIELIPFGKAKISNNKGKRKMICQHGPKECFGNKMQACVIDQNFTQKQEIALVNCIMDNDPEVKENVQACCKKYDIPWRPIKRCIKGDRGDRLLNEFGSITDKLEPKLTHVPTITINNVYNTTIDEDSRSSLLKTVCNFFVEKPTGC</sequence>
<dbReference type="Gene3D" id="3.40.30.10">
    <property type="entry name" value="Glutaredoxin"/>
    <property type="match status" value="1"/>
</dbReference>
<name>A0A9P0FEU2_BRAAE</name>
<evidence type="ECO:0000256" key="3">
    <source>
        <dbReference type="ARBA" id="ARBA00022525"/>
    </source>
</evidence>
<dbReference type="SUPFAM" id="SSF52833">
    <property type="entry name" value="Thioredoxin-like"/>
    <property type="match status" value="1"/>
</dbReference>
<evidence type="ECO:0008006" key="9">
    <source>
        <dbReference type="Google" id="ProtNLM"/>
    </source>
</evidence>
<gene>
    <name evidence="7" type="ORF">MELIAE_LOCUS5483</name>
</gene>
<keyword evidence="4 6" id="KW-0732">Signal</keyword>
<evidence type="ECO:0000313" key="7">
    <source>
        <dbReference type="EMBL" id="CAH0553509.1"/>
    </source>
</evidence>
<reference evidence="7" key="1">
    <citation type="submission" date="2021-12" db="EMBL/GenBank/DDBJ databases">
        <authorList>
            <person name="King R."/>
        </authorList>
    </citation>
    <scope>NUCLEOTIDE SEQUENCE</scope>
</reference>
<dbReference type="InterPro" id="IPR036249">
    <property type="entry name" value="Thioredoxin-like_sf"/>
</dbReference>
<accession>A0A9P0FEU2</accession>
<dbReference type="PANTHER" id="PTHR13234">
    <property type="entry name" value="GAMMA-INTERFERON INDUCIBLE LYSOSOMAL THIOL REDUCTASE GILT"/>
    <property type="match status" value="1"/>
</dbReference>
<dbReference type="GO" id="GO:0005576">
    <property type="term" value="C:extracellular region"/>
    <property type="evidence" value="ECO:0007669"/>
    <property type="project" value="UniProtKB-SubCell"/>
</dbReference>
<evidence type="ECO:0000256" key="5">
    <source>
        <dbReference type="ARBA" id="ARBA00023180"/>
    </source>
</evidence>
<dbReference type="EMBL" id="OV121134">
    <property type="protein sequence ID" value="CAH0553509.1"/>
    <property type="molecule type" value="Genomic_DNA"/>
</dbReference>
<dbReference type="OrthoDB" id="958254at2759"/>
<evidence type="ECO:0000313" key="8">
    <source>
        <dbReference type="Proteomes" id="UP001154078"/>
    </source>
</evidence>